<reference evidence="3" key="1">
    <citation type="submission" date="2016-10" db="EMBL/GenBank/DDBJ databases">
        <title>Comparative genomics uncovers the prolific and rare metabolic potential of the cyanobacterial genus Moorea.</title>
        <authorList>
            <person name="Leao T."/>
            <person name="Castelao G."/>
            <person name="Korobeynikov A."/>
            <person name="Monroe E.A."/>
            <person name="Podell S."/>
            <person name="Glukhov E."/>
            <person name="Allen E."/>
            <person name="Gerwick W.H."/>
            <person name="Gerwick L."/>
        </authorList>
    </citation>
    <scope>NUCLEOTIDE SEQUENCE [LARGE SCALE GENOMIC DNA]</scope>
    <source>
        <strain evidence="3">PAL-8-15-08-1</strain>
    </source>
</reference>
<keyword evidence="1" id="KW-0812">Transmembrane</keyword>
<organism evidence="2 3">
    <name type="scientific">Moorena producens PAL-8-15-08-1</name>
    <dbReference type="NCBI Taxonomy" id="1458985"/>
    <lineage>
        <taxon>Bacteria</taxon>
        <taxon>Bacillati</taxon>
        <taxon>Cyanobacteriota</taxon>
        <taxon>Cyanophyceae</taxon>
        <taxon>Coleofasciculales</taxon>
        <taxon>Coleofasciculaceae</taxon>
        <taxon>Moorena</taxon>
    </lineage>
</organism>
<gene>
    <name evidence="2" type="ORF">BJP34_03190</name>
</gene>
<name>A0A1D8TMD9_9CYAN</name>
<keyword evidence="1" id="KW-0472">Membrane</keyword>
<evidence type="ECO:0000313" key="2">
    <source>
        <dbReference type="EMBL" id="AOW98585.1"/>
    </source>
</evidence>
<feature type="transmembrane region" description="Helical" evidence="1">
    <location>
        <begin position="124"/>
        <end position="153"/>
    </location>
</feature>
<dbReference type="RefSeq" id="WP_070391092.1">
    <property type="nucleotide sequence ID" value="NZ_CP017599.1"/>
</dbReference>
<protein>
    <recommendedName>
        <fullName evidence="4">DUF4112 domain-containing protein</fullName>
    </recommendedName>
</protein>
<proteinExistence type="predicted"/>
<dbReference type="InterPro" id="IPR025187">
    <property type="entry name" value="DUF4112"/>
</dbReference>
<evidence type="ECO:0008006" key="4">
    <source>
        <dbReference type="Google" id="ProtNLM"/>
    </source>
</evidence>
<evidence type="ECO:0000256" key="1">
    <source>
        <dbReference type="SAM" id="Phobius"/>
    </source>
</evidence>
<dbReference type="STRING" id="1458985.BJP34_03190"/>
<evidence type="ECO:0000313" key="3">
    <source>
        <dbReference type="Proteomes" id="UP000177870"/>
    </source>
</evidence>
<dbReference type="OrthoDB" id="513552at2"/>
<dbReference type="EMBL" id="CP017599">
    <property type="protein sequence ID" value="AOW98585.1"/>
    <property type="molecule type" value="Genomic_DNA"/>
</dbReference>
<sequence length="158" mass="16878">MRNDRKTSTLRRVRRVSYLLDNAIPIPGTGYRIGLDPIIGLLPGGGDFVATIISSYIVVEAARLGVSRSTLVEMVLNILLETVSGSIPVLGDLVDAAWKANVKNVELLEKELNVSSSTPQKSDWLFLILLLAGLAVVLVVAVGISLAIVAWVITAITS</sequence>
<dbReference type="PANTHER" id="PTHR35519">
    <property type="entry name" value="MEMBRANE PROTEINS"/>
    <property type="match status" value="1"/>
</dbReference>
<accession>A0A1D8TMD9</accession>
<dbReference type="AlphaFoldDB" id="A0A1D8TMD9"/>
<dbReference type="Pfam" id="PF13430">
    <property type="entry name" value="DUF4112"/>
    <property type="match status" value="1"/>
</dbReference>
<dbReference type="KEGG" id="mpro:BJP34_03190"/>
<keyword evidence="1" id="KW-1133">Transmembrane helix</keyword>
<dbReference type="Proteomes" id="UP000177870">
    <property type="component" value="Chromosome"/>
</dbReference>
<dbReference type="PANTHER" id="PTHR35519:SF2">
    <property type="entry name" value="PH DOMAIN PROTEIN"/>
    <property type="match status" value="1"/>
</dbReference>